<evidence type="ECO:0000256" key="1">
    <source>
        <dbReference type="ARBA" id="ARBA00006525"/>
    </source>
</evidence>
<proteinExistence type="inferred from homology"/>
<organism evidence="3 4">
    <name type="scientific">Marinicrinis lubricantis</name>
    <dbReference type="NCBI Taxonomy" id="2086470"/>
    <lineage>
        <taxon>Bacteria</taxon>
        <taxon>Bacillati</taxon>
        <taxon>Bacillota</taxon>
        <taxon>Bacilli</taxon>
        <taxon>Bacillales</taxon>
        <taxon>Paenibacillaceae</taxon>
    </lineage>
</organism>
<dbReference type="Gene3D" id="3.40.50.450">
    <property type="match status" value="1"/>
</dbReference>
<evidence type="ECO:0000259" key="2">
    <source>
        <dbReference type="Pfam" id="PF02481"/>
    </source>
</evidence>
<gene>
    <name evidence="3" type="primary">dprA</name>
    <name evidence="3" type="ORF">ACFPXP_07440</name>
</gene>
<dbReference type="SUPFAM" id="SSF102405">
    <property type="entry name" value="MCP/YpsA-like"/>
    <property type="match status" value="1"/>
</dbReference>
<dbReference type="PANTHER" id="PTHR43022:SF1">
    <property type="entry name" value="PROTEIN SMF"/>
    <property type="match status" value="1"/>
</dbReference>
<keyword evidence="4" id="KW-1185">Reference proteome</keyword>
<comment type="caution">
    <text evidence="3">The sequence shown here is derived from an EMBL/GenBank/DDBJ whole genome shotgun (WGS) entry which is preliminary data.</text>
</comment>
<dbReference type="Proteomes" id="UP001596250">
    <property type="component" value="Unassembled WGS sequence"/>
</dbReference>
<accession>A0ABW1IMG5</accession>
<evidence type="ECO:0000313" key="3">
    <source>
        <dbReference type="EMBL" id="MFC5986266.1"/>
    </source>
</evidence>
<evidence type="ECO:0000313" key="4">
    <source>
        <dbReference type="Proteomes" id="UP001596250"/>
    </source>
</evidence>
<dbReference type="EMBL" id="JBHSQV010000036">
    <property type="protein sequence ID" value="MFC5986266.1"/>
    <property type="molecule type" value="Genomic_DNA"/>
</dbReference>
<dbReference type="InterPro" id="IPR057666">
    <property type="entry name" value="DrpA_SLOG"/>
</dbReference>
<dbReference type="InterPro" id="IPR003488">
    <property type="entry name" value="DprA"/>
</dbReference>
<sequence length="377" mass="41921">MEYNSYFASEDAAVVFALQETDGIGWKTIHKLASLQMPLIEALRMPTPKLLAAGIPAKQARVIQSIRIEETIEVRLPVYMENHVHIITPFDNDYPTLLKEISTPPWVLYVLGDKNRLKYPSFAVVGTRHPTYYGKQAAEKLSRELSNTGLTIISGLARGIDKIAHTGALQGRGSTIAVLGTGLDQIYPREHRALFQSIAEKGCIVTESPWGTPFHPGLFPLRNRIIAGLSLGTLVVEAAERSGSLITADYALEYSRDVFAVPGPIFSKQSQGTLKMIQQGAKLVTCCSDILEEYEHRVSLHSMEASDEGALQDEAELTEDERFIIRLFEGTESFTFDQLLEKSKFTFGHLHSVLLHLTLKTQIIQLPGSSYMRNMDS</sequence>
<name>A0ABW1IMG5_9BACL</name>
<feature type="domain" description="Smf/DprA SLOG" evidence="2">
    <location>
        <begin position="86"/>
        <end position="294"/>
    </location>
</feature>
<dbReference type="NCBIfam" id="TIGR00732">
    <property type="entry name" value="dprA"/>
    <property type="match status" value="1"/>
</dbReference>
<dbReference type="PANTHER" id="PTHR43022">
    <property type="entry name" value="PROTEIN SMF"/>
    <property type="match status" value="1"/>
</dbReference>
<reference evidence="4" key="1">
    <citation type="journal article" date="2019" name="Int. J. Syst. Evol. Microbiol.">
        <title>The Global Catalogue of Microorganisms (GCM) 10K type strain sequencing project: providing services to taxonomists for standard genome sequencing and annotation.</title>
        <authorList>
            <consortium name="The Broad Institute Genomics Platform"/>
            <consortium name="The Broad Institute Genome Sequencing Center for Infectious Disease"/>
            <person name="Wu L."/>
            <person name="Ma J."/>
        </authorList>
    </citation>
    <scope>NUCLEOTIDE SEQUENCE [LARGE SCALE GENOMIC DNA]</scope>
    <source>
        <strain evidence="4">CCM 8749</strain>
    </source>
</reference>
<protein>
    <submittedName>
        <fullName evidence="3">DNA-processing protein DprA</fullName>
    </submittedName>
</protein>
<comment type="similarity">
    <text evidence="1">Belongs to the DprA/Smf family.</text>
</comment>
<dbReference type="Pfam" id="PF02481">
    <property type="entry name" value="DNA_processg_A"/>
    <property type="match status" value="1"/>
</dbReference>